<dbReference type="Pfam" id="PF04266">
    <property type="entry name" value="ASCH"/>
    <property type="match status" value="1"/>
</dbReference>
<dbReference type="Gene3D" id="3.10.400.10">
    <property type="entry name" value="Sulfate adenylyltransferase"/>
    <property type="match status" value="1"/>
</dbReference>
<dbReference type="Proteomes" id="UP000199077">
    <property type="component" value="Chromosome I"/>
</dbReference>
<dbReference type="OrthoDB" id="9807542at2"/>
<evidence type="ECO:0000259" key="1">
    <source>
        <dbReference type="SMART" id="SM01022"/>
    </source>
</evidence>
<accession>A0A1H0QRS6</accession>
<dbReference type="STRING" id="443156.SAMN04489867_1711"/>
<protein>
    <submittedName>
        <fullName evidence="2">Uncharacterized protein YhfF</fullName>
    </submittedName>
</protein>
<feature type="domain" description="ASCH" evidence="1">
    <location>
        <begin position="36"/>
        <end position="158"/>
    </location>
</feature>
<name>A0A1H0QRS6_9MICO</name>
<proteinExistence type="predicted"/>
<evidence type="ECO:0000313" key="3">
    <source>
        <dbReference type="Proteomes" id="UP000199077"/>
    </source>
</evidence>
<sequence length="164" mass="18357">MSEPIEVDRDAGLRLWADYRAAHPLLPDEPGVAVECFGDSPTLADELISFVTDGPKRATAGLVAAYAADGDELSRIGAHWVACDGSGAPRVVLRTVELRVGPLHTVDAQFAWDEGEYDRSLESWLDSHRRFFRRECERIGIEFSDDLEVVFERFRIVWPPDLAD</sequence>
<evidence type="ECO:0000313" key="2">
    <source>
        <dbReference type="EMBL" id="SDP20051.1"/>
    </source>
</evidence>
<dbReference type="PIRSF" id="PIRSF021320">
    <property type="entry name" value="DUF984"/>
    <property type="match status" value="1"/>
</dbReference>
<organism evidence="2 3">
    <name type="scientific">Pedococcus dokdonensis</name>
    <dbReference type="NCBI Taxonomy" id="443156"/>
    <lineage>
        <taxon>Bacteria</taxon>
        <taxon>Bacillati</taxon>
        <taxon>Actinomycetota</taxon>
        <taxon>Actinomycetes</taxon>
        <taxon>Micrococcales</taxon>
        <taxon>Intrasporangiaceae</taxon>
        <taxon>Pedococcus</taxon>
    </lineage>
</organism>
<keyword evidence="3" id="KW-1185">Reference proteome</keyword>
<dbReference type="EMBL" id="LT629711">
    <property type="protein sequence ID" value="SDP20051.1"/>
    <property type="molecule type" value="Genomic_DNA"/>
</dbReference>
<dbReference type="InterPro" id="IPR015947">
    <property type="entry name" value="PUA-like_sf"/>
</dbReference>
<dbReference type="AlphaFoldDB" id="A0A1H0QRS6"/>
<dbReference type="RefSeq" id="WP_091784032.1">
    <property type="nucleotide sequence ID" value="NZ_LT629711.1"/>
</dbReference>
<dbReference type="SUPFAM" id="SSF88697">
    <property type="entry name" value="PUA domain-like"/>
    <property type="match status" value="1"/>
</dbReference>
<dbReference type="PANTHER" id="PTHR39203:SF1">
    <property type="entry name" value="CYTOPLASMIC PROTEIN"/>
    <property type="match status" value="1"/>
</dbReference>
<gene>
    <name evidence="2" type="ORF">SAMN04489867_1711</name>
</gene>
<dbReference type="InterPro" id="IPR009326">
    <property type="entry name" value="DUF984"/>
</dbReference>
<reference evidence="3" key="1">
    <citation type="submission" date="2016-10" db="EMBL/GenBank/DDBJ databases">
        <authorList>
            <person name="Varghese N."/>
            <person name="Submissions S."/>
        </authorList>
    </citation>
    <scope>NUCLEOTIDE SEQUENCE [LARGE SCALE GENOMIC DNA]</scope>
    <source>
        <strain evidence="3">DSM 22329</strain>
    </source>
</reference>
<dbReference type="PANTHER" id="PTHR39203">
    <property type="entry name" value="CYTOPLASMIC PROTEIN-RELATED"/>
    <property type="match status" value="1"/>
</dbReference>
<dbReference type="InterPro" id="IPR007374">
    <property type="entry name" value="ASCH_domain"/>
</dbReference>
<dbReference type="SMART" id="SM01022">
    <property type="entry name" value="ASCH"/>
    <property type="match status" value="1"/>
</dbReference>